<sequence length="336" mass="37844">MNKIYKCTLITLVGILIGIVSISCSKDNKEDGNTSIPDAKETTQLPRMAFEVVPNQEANTSYEEKSHRAKVEHLSIPDINKKNGNIEVTAFINKDLNAIKFVTYDCKKDNTPVIFIGGNKEEIIKTLNKEGFRSETKDGKSHFINEKQNADFYFLDNIPQEIISYGCEICGLFVPIKFDFDVTFPSGNEMPLLVPYPMVDKDTYRDDIIAHEKAVGRILTQRIKNIPYPEGFFNPNSRIKLVIYNVGAQSSSGKTESAILAGANGDRMSVLKPFFDKELTGWKYLSTKKDEETSCQWQDPKTGWKATVLDGELSADEFRCDHAIIFQSVVDAKIIK</sequence>
<evidence type="ECO:0000313" key="2">
    <source>
        <dbReference type="Proteomes" id="UP001596020"/>
    </source>
</evidence>
<dbReference type="RefSeq" id="WP_380077972.1">
    <property type="nucleotide sequence ID" value="NZ_JBHSGO010000077.1"/>
</dbReference>
<comment type="caution">
    <text evidence="1">The sequence shown here is derived from an EMBL/GenBank/DDBJ whole genome shotgun (WGS) entry which is preliminary data.</text>
</comment>
<organism evidence="1 2">
    <name type="scientific">Falsiporphyromonas endometrii</name>
    <dbReference type="NCBI Taxonomy" id="1387297"/>
    <lineage>
        <taxon>Bacteria</taxon>
        <taxon>Pseudomonadati</taxon>
        <taxon>Bacteroidota</taxon>
        <taxon>Bacteroidia</taxon>
        <taxon>Bacteroidales</taxon>
        <taxon>Porphyromonadaceae</taxon>
        <taxon>Falsiporphyromonas</taxon>
    </lineage>
</organism>
<keyword evidence="2" id="KW-1185">Reference proteome</keyword>
<accession>A0ABV9K6S7</accession>
<gene>
    <name evidence="1" type="ORF">ACFO3G_03335</name>
</gene>
<dbReference type="PROSITE" id="PS51257">
    <property type="entry name" value="PROKAR_LIPOPROTEIN"/>
    <property type="match status" value="1"/>
</dbReference>
<evidence type="ECO:0008006" key="3">
    <source>
        <dbReference type="Google" id="ProtNLM"/>
    </source>
</evidence>
<proteinExistence type="predicted"/>
<evidence type="ECO:0000313" key="1">
    <source>
        <dbReference type="EMBL" id="MFC4665649.1"/>
    </source>
</evidence>
<dbReference type="Proteomes" id="UP001596020">
    <property type="component" value="Unassembled WGS sequence"/>
</dbReference>
<reference evidence="2" key="1">
    <citation type="journal article" date="2019" name="Int. J. Syst. Evol. Microbiol.">
        <title>The Global Catalogue of Microorganisms (GCM) 10K type strain sequencing project: providing services to taxonomists for standard genome sequencing and annotation.</title>
        <authorList>
            <consortium name="The Broad Institute Genomics Platform"/>
            <consortium name="The Broad Institute Genome Sequencing Center for Infectious Disease"/>
            <person name="Wu L."/>
            <person name="Ma J."/>
        </authorList>
    </citation>
    <scope>NUCLEOTIDE SEQUENCE [LARGE SCALE GENOMIC DNA]</scope>
    <source>
        <strain evidence="2">CGMCC 4.7357</strain>
    </source>
</reference>
<name>A0ABV9K6S7_9PORP</name>
<dbReference type="EMBL" id="JBHSGO010000077">
    <property type="protein sequence ID" value="MFC4665649.1"/>
    <property type="molecule type" value="Genomic_DNA"/>
</dbReference>
<protein>
    <recommendedName>
        <fullName evidence="3">Lipoprotein</fullName>
    </recommendedName>
</protein>